<feature type="domain" description="PPIase FKBP-type" evidence="7">
    <location>
        <begin position="8"/>
        <end position="108"/>
    </location>
</feature>
<dbReference type="EC" id="5.2.1.8" evidence="6"/>
<reference evidence="8 9" key="1">
    <citation type="submission" date="2020-06" db="EMBL/GenBank/DDBJ databases">
        <title>The genome sequence of Candidatus Regiella insecticola strain Tut.</title>
        <authorList>
            <person name="Nikoh N."/>
            <person name="Tsuchida T."/>
            <person name="Koga R."/>
            <person name="Oshima K."/>
            <person name="Hattori M."/>
            <person name="Fukatsu T."/>
        </authorList>
    </citation>
    <scope>NUCLEOTIDE SEQUENCE [LARGE SCALE GENOMIC DNA]</scope>
    <source>
        <strain evidence="8 9">Tut</strain>
    </source>
</reference>
<keyword evidence="3 5" id="KW-0697">Rotamase</keyword>
<evidence type="ECO:0000256" key="2">
    <source>
        <dbReference type="ARBA" id="ARBA00006577"/>
    </source>
</evidence>
<comment type="catalytic activity">
    <reaction evidence="1 5 6">
        <text>[protein]-peptidylproline (omega=180) = [protein]-peptidylproline (omega=0)</text>
        <dbReference type="Rhea" id="RHEA:16237"/>
        <dbReference type="Rhea" id="RHEA-COMP:10747"/>
        <dbReference type="Rhea" id="RHEA-COMP:10748"/>
        <dbReference type="ChEBI" id="CHEBI:83833"/>
        <dbReference type="ChEBI" id="CHEBI:83834"/>
        <dbReference type="EC" id="5.2.1.8"/>
    </reaction>
</comment>
<evidence type="ECO:0000259" key="7">
    <source>
        <dbReference type="PROSITE" id="PS50059"/>
    </source>
</evidence>
<dbReference type="SUPFAM" id="SSF54534">
    <property type="entry name" value="FKBP-like"/>
    <property type="match status" value="1"/>
</dbReference>
<evidence type="ECO:0000256" key="4">
    <source>
        <dbReference type="ARBA" id="ARBA00023235"/>
    </source>
</evidence>
<comment type="similarity">
    <text evidence="2 6">Belongs to the FKBP-type PPIase family.</text>
</comment>
<dbReference type="RefSeq" id="WP_176487872.1">
    <property type="nucleotide sequence ID" value="NZ_BLXO01000003.1"/>
</dbReference>
<dbReference type="Gene3D" id="2.40.10.330">
    <property type="match status" value="1"/>
</dbReference>
<dbReference type="PROSITE" id="PS50059">
    <property type="entry name" value="FKBP_PPIASE"/>
    <property type="match status" value="1"/>
</dbReference>
<evidence type="ECO:0000256" key="5">
    <source>
        <dbReference type="PROSITE-ProRule" id="PRU00277"/>
    </source>
</evidence>
<evidence type="ECO:0000313" key="9">
    <source>
        <dbReference type="Proteomes" id="UP000504714"/>
    </source>
</evidence>
<dbReference type="Pfam" id="PF00254">
    <property type="entry name" value="FKBP_C"/>
    <property type="match status" value="1"/>
</dbReference>
<dbReference type="GO" id="GO:0003755">
    <property type="term" value="F:peptidyl-prolyl cis-trans isomerase activity"/>
    <property type="evidence" value="ECO:0007669"/>
    <property type="project" value="UniProtKB-UniRule"/>
</dbReference>
<dbReference type="EMBL" id="BLXO01000003">
    <property type="protein sequence ID" value="GFN46135.1"/>
    <property type="molecule type" value="Genomic_DNA"/>
</dbReference>
<dbReference type="NCBIfam" id="NF011676">
    <property type="entry name" value="PRK15095.1"/>
    <property type="match status" value="1"/>
</dbReference>
<protein>
    <recommendedName>
        <fullName evidence="6">Peptidyl-prolyl cis-trans isomerase</fullName>
        <ecNumber evidence="6">5.2.1.8</ecNumber>
    </recommendedName>
</protein>
<evidence type="ECO:0000256" key="3">
    <source>
        <dbReference type="ARBA" id="ARBA00023110"/>
    </source>
</evidence>
<dbReference type="PANTHER" id="PTHR47861:SF4">
    <property type="entry name" value="FKBP-TYPE 16 KDA PEPTIDYL-PROLYL CIS-TRANS ISOMERASE"/>
    <property type="match status" value="1"/>
</dbReference>
<proteinExistence type="inferred from homology"/>
<sequence>MLDRVQKNSSVLVHFILKLADGSTADSTYAQGKPALFRLGDQSLSAALEQHLLGLQVGDKRTFTLPAESAFGHADPALIQHFSPRDFSQTGIPNVGTIMLFSAINGSEMPGIVREVTAESIKVDFNHPLAEQSIHFTIEVLEIKATEEKCHADIAG</sequence>
<evidence type="ECO:0000256" key="1">
    <source>
        <dbReference type="ARBA" id="ARBA00000971"/>
    </source>
</evidence>
<evidence type="ECO:0000256" key="6">
    <source>
        <dbReference type="RuleBase" id="RU003915"/>
    </source>
</evidence>
<dbReference type="InterPro" id="IPR001179">
    <property type="entry name" value="PPIase_FKBP_dom"/>
</dbReference>
<gene>
    <name evidence="8" type="primary">fkpB</name>
    <name evidence="8" type="ORF">RINTU1_15770</name>
</gene>
<dbReference type="AlphaFoldDB" id="A0A6L2ZP48"/>
<name>A0A6L2ZP48_9ENTR</name>
<organism evidence="8 9">
    <name type="scientific">Candidatus Regiella insecticola</name>
    <dbReference type="NCBI Taxonomy" id="138073"/>
    <lineage>
        <taxon>Bacteria</taxon>
        <taxon>Pseudomonadati</taxon>
        <taxon>Pseudomonadota</taxon>
        <taxon>Gammaproteobacteria</taxon>
        <taxon>Enterobacterales</taxon>
        <taxon>Enterobacteriaceae</taxon>
        <taxon>aphid secondary symbionts</taxon>
        <taxon>Candidatus Regiella</taxon>
    </lineage>
</organism>
<dbReference type="InterPro" id="IPR046357">
    <property type="entry name" value="PPIase_dom_sf"/>
</dbReference>
<accession>A0A6L2ZP48</accession>
<dbReference type="InterPro" id="IPR048261">
    <property type="entry name" value="SlpA/SlyD-like_ins_sf"/>
</dbReference>
<evidence type="ECO:0000313" key="8">
    <source>
        <dbReference type="EMBL" id="GFN46135.1"/>
    </source>
</evidence>
<dbReference type="Gene3D" id="3.10.50.40">
    <property type="match status" value="1"/>
</dbReference>
<dbReference type="Proteomes" id="UP000504714">
    <property type="component" value="Unassembled WGS sequence"/>
</dbReference>
<keyword evidence="4 5" id="KW-0413">Isomerase</keyword>
<comment type="caution">
    <text evidence="8">The sequence shown here is derived from an EMBL/GenBank/DDBJ whole genome shotgun (WGS) entry which is preliminary data.</text>
</comment>
<dbReference type="PANTHER" id="PTHR47861">
    <property type="entry name" value="FKBP-TYPE PEPTIDYL-PROLYL CIS-TRANS ISOMERASE SLYD"/>
    <property type="match status" value="1"/>
</dbReference>